<dbReference type="InterPro" id="IPR020449">
    <property type="entry name" value="Tscrpt_reg_AraC-type_HTH"/>
</dbReference>
<dbReference type="Gene3D" id="2.60.120.280">
    <property type="entry name" value="Regulatory protein AraC"/>
    <property type="match status" value="1"/>
</dbReference>
<sequence>MVRKADGFQSEKIVVLPPYILNEIILHPLISPLFITDIGYYPRAMNHFRERKEGCDSHILIYCIGGEGTVTIDQKQPLRLTERTMVILPAGIPHCYGADLNDPWSIFWFHLSGDASAAFLHSLNLLDNPMQLSAGDEEKFVTLFHQCYDILLTKPYSIPHHVHVSQTVRYLLSLLGLNPSRKQEERQQQYIEQAIQYMREQLAQSLTLEELTTHTQVSKQHLNALFKLSTGFAPIDYYHRMKIQRAAQLLDLTELSIKEICHSLGFKDPYYFSRMFKKIIGVSPSRYRSQLKG</sequence>
<dbReference type="Gene3D" id="1.10.10.60">
    <property type="entry name" value="Homeodomain-like"/>
    <property type="match status" value="2"/>
</dbReference>
<dbReference type="AlphaFoldDB" id="A0AA95EWF0"/>
<dbReference type="InterPro" id="IPR037923">
    <property type="entry name" value="HTH-like"/>
</dbReference>
<gene>
    <name evidence="5" type="ORF">P0Y55_01095</name>
</gene>
<protein>
    <submittedName>
        <fullName evidence="5">AraC family transcriptional regulator</fullName>
    </submittedName>
</protein>
<name>A0AA95EWF0_9BACL</name>
<dbReference type="InterPro" id="IPR018060">
    <property type="entry name" value="HTH_AraC"/>
</dbReference>
<proteinExistence type="predicted"/>
<keyword evidence="2" id="KW-0238">DNA-binding</keyword>
<keyword evidence="3" id="KW-0804">Transcription</keyword>
<dbReference type="GO" id="GO:0043565">
    <property type="term" value="F:sequence-specific DNA binding"/>
    <property type="evidence" value="ECO:0007669"/>
    <property type="project" value="InterPro"/>
</dbReference>
<dbReference type="SUPFAM" id="SSF46689">
    <property type="entry name" value="Homeodomain-like"/>
    <property type="match status" value="2"/>
</dbReference>
<dbReference type="PANTHER" id="PTHR43280:SF30">
    <property type="entry name" value="MMSAB OPERON REGULATORY PROTEIN"/>
    <property type="match status" value="1"/>
</dbReference>
<dbReference type="InterPro" id="IPR003313">
    <property type="entry name" value="AraC-bd"/>
</dbReference>
<dbReference type="PROSITE" id="PS00041">
    <property type="entry name" value="HTH_ARAC_FAMILY_1"/>
    <property type="match status" value="1"/>
</dbReference>
<dbReference type="Pfam" id="PF12833">
    <property type="entry name" value="HTH_18"/>
    <property type="match status" value="1"/>
</dbReference>
<dbReference type="Proteomes" id="UP001178662">
    <property type="component" value="Chromosome"/>
</dbReference>
<accession>A0AA95EWF0</accession>
<dbReference type="PANTHER" id="PTHR43280">
    <property type="entry name" value="ARAC-FAMILY TRANSCRIPTIONAL REGULATOR"/>
    <property type="match status" value="1"/>
</dbReference>
<keyword evidence="1" id="KW-0805">Transcription regulation</keyword>
<dbReference type="PRINTS" id="PR00032">
    <property type="entry name" value="HTHARAC"/>
</dbReference>
<dbReference type="InterPro" id="IPR009057">
    <property type="entry name" value="Homeodomain-like_sf"/>
</dbReference>
<organism evidence="5 6">
    <name type="scientific">Candidatus Cohnella colombiensis</name>
    <dbReference type="NCBI Taxonomy" id="3121368"/>
    <lineage>
        <taxon>Bacteria</taxon>
        <taxon>Bacillati</taxon>
        <taxon>Bacillota</taxon>
        <taxon>Bacilli</taxon>
        <taxon>Bacillales</taxon>
        <taxon>Paenibacillaceae</taxon>
        <taxon>Cohnella</taxon>
    </lineage>
</organism>
<dbReference type="PROSITE" id="PS01124">
    <property type="entry name" value="HTH_ARAC_FAMILY_2"/>
    <property type="match status" value="1"/>
</dbReference>
<dbReference type="InterPro" id="IPR018062">
    <property type="entry name" value="HTH_AraC-typ_CS"/>
</dbReference>
<evidence type="ECO:0000313" key="5">
    <source>
        <dbReference type="EMBL" id="WEK54705.1"/>
    </source>
</evidence>
<dbReference type="EMBL" id="CP119317">
    <property type="protein sequence ID" value="WEK54705.1"/>
    <property type="molecule type" value="Genomic_DNA"/>
</dbReference>
<reference evidence="5" key="1">
    <citation type="submission" date="2023-03" db="EMBL/GenBank/DDBJ databases">
        <title>Andean soil-derived lignocellulolytic bacterial consortium as a source of novel taxa and putative plastic-active enzymes.</title>
        <authorList>
            <person name="Diaz-Garcia L."/>
            <person name="Chuvochina M."/>
            <person name="Feuerriegel G."/>
            <person name="Bunk B."/>
            <person name="Sproer C."/>
            <person name="Streit W.R."/>
            <person name="Rodriguez L.M."/>
            <person name="Overmann J."/>
            <person name="Jimenez D.J."/>
        </authorList>
    </citation>
    <scope>NUCLEOTIDE SEQUENCE</scope>
    <source>
        <strain evidence="5">MAG 2441</strain>
    </source>
</reference>
<evidence type="ECO:0000256" key="1">
    <source>
        <dbReference type="ARBA" id="ARBA00023015"/>
    </source>
</evidence>
<evidence type="ECO:0000259" key="4">
    <source>
        <dbReference type="PROSITE" id="PS01124"/>
    </source>
</evidence>
<feature type="domain" description="HTH araC/xylS-type" evidence="4">
    <location>
        <begin position="192"/>
        <end position="290"/>
    </location>
</feature>
<dbReference type="SMART" id="SM00342">
    <property type="entry name" value="HTH_ARAC"/>
    <property type="match status" value="1"/>
</dbReference>
<evidence type="ECO:0000256" key="3">
    <source>
        <dbReference type="ARBA" id="ARBA00023163"/>
    </source>
</evidence>
<keyword evidence="6" id="KW-1185">Reference proteome</keyword>
<evidence type="ECO:0000256" key="2">
    <source>
        <dbReference type="ARBA" id="ARBA00023125"/>
    </source>
</evidence>
<dbReference type="GO" id="GO:0003700">
    <property type="term" value="F:DNA-binding transcription factor activity"/>
    <property type="evidence" value="ECO:0007669"/>
    <property type="project" value="InterPro"/>
</dbReference>
<dbReference type="CDD" id="cd06986">
    <property type="entry name" value="cupin_MmsR-like_N"/>
    <property type="match status" value="1"/>
</dbReference>
<dbReference type="Pfam" id="PF02311">
    <property type="entry name" value="AraC_binding"/>
    <property type="match status" value="1"/>
</dbReference>
<dbReference type="SUPFAM" id="SSF51215">
    <property type="entry name" value="Regulatory protein AraC"/>
    <property type="match status" value="1"/>
</dbReference>
<evidence type="ECO:0000313" key="6">
    <source>
        <dbReference type="Proteomes" id="UP001178662"/>
    </source>
</evidence>